<gene>
    <name evidence="2" type="ORF">PVAP13_2KG198258</name>
</gene>
<evidence type="ECO:0000256" key="1">
    <source>
        <dbReference type="SAM" id="MobiDB-lite"/>
    </source>
</evidence>
<dbReference type="AlphaFoldDB" id="A0A8T0VZ79"/>
<proteinExistence type="predicted"/>
<name>A0A8T0VZ79_PANVG</name>
<feature type="compositionally biased region" description="Basic and acidic residues" evidence="1">
    <location>
        <begin position="245"/>
        <end position="264"/>
    </location>
</feature>
<organism evidence="2 3">
    <name type="scientific">Panicum virgatum</name>
    <name type="common">Blackwell switchgrass</name>
    <dbReference type="NCBI Taxonomy" id="38727"/>
    <lineage>
        <taxon>Eukaryota</taxon>
        <taxon>Viridiplantae</taxon>
        <taxon>Streptophyta</taxon>
        <taxon>Embryophyta</taxon>
        <taxon>Tracheophyta</taxon>
        <taxon>Spermatophyta</taxon>
        <taxon>Magnoliopsida</taxon>
        <taxon>Liliopsida</taxon>
        <taxon>Poales</taxon>
        <taxon>Poaceae</taxon>
        <taxon>PACMAD clade</taxon>
        <taxon>Panicoideae</taxon>
        <taxon>Panicodae</taxon>
        <taxon>Paniceae</taxon>
        <taxon>Panicinae</taxon>
        <taxon>Panicum</taxon>
        <taxon>Panicum sect. Hiantes</taxon>
    </lineage>
</organism>
<dbReference type="EMBL" id="CM029039">
    <property type="protein sequence ID" value="KAG2642282.1"/>
    <property type="molecule type" value="Genomic_DNA"/>
</dbReference>
<reference evidence="2" key="1">
    <citation type="submission" date="2020-05" db="EMBL/GenBank/DDBJ databases">
        <title>WGS assembly of Panicum virgatum.</title>
        <authorList>
            <person name="Lovell J.T."/>
            <person name="Jenkins J."/>
            <person name="Shu S."/>
            <person name="Juenger T.E."/>
            <person name="Schmutz J."/>
        </authorList>
    </citation>
    <scope>NUCLEOTIDE SEQUENCE</scope>
    <source>
        <strain evidence="2">AP13</strain>
    </source>
</reference>
<keyword evidence="3" id="KW-1185">Reference proteome</keyword>
<evidence type="ECO:0000313" key="2">
    <source>
        <dbReference type="EMBL" id="KAG2642281.1"/>
    </source>
</evidence>
<dbReference type="EMBL" id="CM029039">
    <property type="protein sequence ID" value="KAG2642281.1"/>
    <property type="molecule type" value="Genomic_DNA"/>
</dbReference>
<protein>
    <submittedName>
        <fullName evidence="2">Uncharacterized protein</fullName>
    </submittedName>
</protein>
<sequence length="384" mass="41543">MGIRGASGPVGFSDPSLQERVDRARTIRGKWARSGSPTPISEILEANARLEIHSHGTFVAANVSHPGNAGCQPAHPIRLVSRSPLPVFCTRFAATTSPTTSPTSPRLTAQLLRSPIPTPPGAQPLRAVALPAPLPSTAQLPSWRRTLPALLLSSRRRSPPPTVLPPTTATFFLASPQSLPAPHQPPDPAAADEGAHCAQRLRPARRPSSSPPPQIDAEIHPLQIRPGPLPPTPRLLPAAGASRVAESRSSRPGRDLTGDRQPHESRRRPHPHVETAAPSRRDGPATFHDSRRRPRPARIPRRATFLAIAGPRRWRQAHDPAKRTPARRPGQVMDSWLSLSLSLSLSLCGAEIGSARWSGETQQHLIILLIVVERCCVLITNSFF</sequence>
<feature type="region of interest" description="Disordered" evidence="1">
    <location>
        <begin position="176"/>
        <end position="298"/>
    </location>
</feature>
<evidence type="ECO:0000313" key="3">
    <source>
        <dbReference type="Proteomes" id="UP000823388"/>
    </source>
</evidence>
<accession>A0A8T0VZ79</accession>
<dbReference type="Proteomes" id="UP000823388">
    <property type="component" value="Chromosome 2K"/>
</dbReference>
<comment type="caution">
    <text evidence="2">The sequence shown here is derived from an EMBL/GenBank/DDBJ whole genome shotgun (WGS) entry which is preliminary data.</text>
</comment>